<name>A0A382ARY8_9ZZZZ</name>
<sequence length="301" mass="32930">MSFSRFSVLAVFLMMVMSAFVALPTYNVGADEHEGGDDGPYLNAFPTGSGGDIADYEMIEDNEEGANITVEATELVNNTSYTIIWDIWDATYTYGAEGFWDFSTPPTNVQYLIGPDILTGSDFNPGCYVFTGKLFDNDAGVEIENETWPFTIGVPFSDCEGPDEGDCPFDDVEGSPCEDIATNPCREDHESDACDDYVNDYCDTHADDPGCYYDIDDCPFDGREGTPCEAEECEGGAHDSEECRVYVESYCYLNEDDPGCLFGDSPTFVCGNGDVIPFDGVNNGYEDCSDGSDEQQYDSDG</sequence>
<organism evidence="2">
    <name type="scientific">marine metagenome</name>
    <dbReference type="NCBI Taxonomy" id="408172"/>
    <lineage>
        <taxon>unclassified sequences</taxon>
        <taxon>metagenomes</taxon>
        <taxon>ecological metagenomes</taxon>
    </lineage>
</organism>
<dbReference type="AlphaFoldDB" id="A0A382ARY8"/>
<protein>
    <submittedName>
        <fullName evidence="2">Uncharacterized protein</fullName>
    </submittedName>
</protein>
<accession>A0A382ARY8</accession>
<feature type="non-terminal residue" evidence="2">
    <location>
        <position position="301"/>
    </location>
</feature>
<dbReference type="Gene3D" id="4.10.400.10">
    <property type="entry name" value="Low-density Lipoprotein Receptor"/>
    <property type="match status" value="1"/>
</dbReference>
<gene>
    <name evidence="2" type="ORF">METZ01_LOCUS157120</name>
</gene>
<evidence type="ECO:0000313" key="2">
    <source>
        <dbReference type="EMBL" id="SVB04266.1"/>
    </source>
</evidence>
<dbReference type="InterPro" id="IPR036055">
    <property type="entry name" value="LDL_receptor-like_sf"/>
</dbReference>
<evidence type="ECO:0000256" key="1">
    <source>
        <dbReference type="ARBA" id="ARBA00023157"/>
    </source>
</evidence>
<proteinExistence type="predicted"/>
<reference evidence="2" key="1">
    <citation type="submission" date="2018-05" db="EMBL/GenBank/DDBJ databases">
        <authorList>
            <person name="Lanie J.A."/>
            <person name="Ng W.-L."/>
            <person name="Kazmierczak K.M."/>
            <person name="Andrzejewski T.M."/>
            <person name="Davidsen T.M."/>
            <person name="Wayne K.J."/>
            <person name="Tettelin H."/>
            <person name="Glass J.I."/>
            <person name="Rusch D."/>
            <person name="Podicherti R."/>
            <person name="Tsui H.-C.T."/>
            <person name="Winkler M.E."/>
        </authorList>
    </citation>
    <scope>NUCLEOTIDE SEQUENCE</scope>
</reference>
<dbReference type="SUPFAM" id="SSF57424">
    <property type="entry name" value="LDL receptor-like module"/>
    <property type="match status" value="1"/>
</dbReference>
<keyword evidence="1" id="KW-1015">Disulfide bond</keyword>
<dbReference type="EMBL" id="UINC01026572">
    <property type="protein sequence ID" value="SVB04266.1"/>
    <property type="molecule type" value="Genomic_DNA"/>
</dbReference>